<dbReference type="EMBL" id="PP357458">
    <property type="protein sequence ID" value="WWT41033.1"/>
    <property type="molecule type" value="Genomic_DNA"/>
</dbReference>
<accession>A0AC61ZSZ0</accession>
<evidence type="ECO:0000313" key="1">
    <source>
        <dbReference type="EMBL" id="WWT41033.1"/>
    </source>
</evidence>
<protein>
    <submittedName>
        <fullName evidence="1">Uncharacterized protein</fullName>
    </submittedName>
</protein>
<reference evidence="1" key="1">
    <citation type="submission" date="2024-02" db="EMBL/GenBank/DDBJ databases">
        <title>Klebsiella phages.</title>
        <authorList>
            <person name="Li J."/>
            <person name="Feng Y."/>
            <person name="Zong Z."/>
        </authorList>
    </citation>
    <scope>NUCLEOTIDE SEQUENCE</scope>
</reference>
<organism evidence="1">
    <name type="scientific">Klebsiella phage phi1_175008</name>
    <dbReference type="NCBI Taxonomy" id="3127744"/>
    <lineage>
        <taxon>Viruses</taxon>
        <taxon>Duplodnaviria</taxon>
        <taxon>Heunggongvirae</taxon>
        <taxon>Uroviricota</taxon>
        <taxon>Caudoviricetes</taxon>
        <taxon>Stephanstirmvirinae</taxon>
    </lineage>
</organism>
<sequence length="109" mass="12379">MRSLIVMRGVTPIYSSKSDYILIDTKDFTLDWCYKNIAGMQLPNIEIWESEDSHATAYALSRSRSPHGISVLLTKSVWKSLESLYKTGNLEQKHIDAIKASCNIVEDLK</sequence>
<proteinExistence type="predicted"/>
<name>A0AC61ZSZ0_9CAUD</name>